<comment type="subcellular location">
    <subcellularLocation>
        <location evidence="1">Membrane</location>
        <topology evidence="1">Multi-pass membrane protein</topology>
    </subcellularLocation>
</comment>
<dbReference type="Pfam" id="PF01694">
    <property type="entry name" value="Rhomboid"/>
    <property type="match status" value="1"/>
</dbReference>
<keyword evidence="4" id="KW-0378">Hydrolase</keyword>
<dbReference type="InterPro" id="IPR022764">
    <property type="entry name" value="Peptidase_S54_rhomboid_dom"/>
</dbReference>
<protein>
    <submittedName>
        <fullName evidence="10">Rhomboid family intramembrane serine protease</fullName>
    </submittedName>
</protein>
<evidence type="ECO:0000256" key="4">
    <source>
        <dbReference type="ARBA" id="ARBA00022801"/>
    </source>
</evidence>
<keyword evidence="11" id="KW-1185">Reference proteome</keyword>
<feature type="transmembrane region" description="Helical" evidence="7">
    <location>
        <begin position="76"/>
        <end position="98"/>
    </location>
</feature>
<evidence type="ECO:0000259" key="9">
    <source>
        <dbReference type="Pfam" id="PF20216"/>
    </source>
</evidence>
<dbReference type="PANTHER" id="PTHR43731">
    <property type="entry name" value="RHOMBOID PROTEASE"/>
    <property type="match status" value="1"/>
</dbReference>
<dbReference type="Proteomes" id="UP000526501">
    <property type="component" value="Unassembled WGS sequence"/>
</dbReference>
<dbReference type="AlphaFoldDB" id="A0A7X1B3Q6"/>
<evidence type="ECO:0000313" key="10">
    <source>
        <dbReference type="EMBL" id="MBC2605084.1"/>
    </source>
</evidence>
<sequence length="295" mass="32925">MYERSYMTHDSGEKAKQTLTWLIGANIVVFVLQNIFDRTGGPGLINHYFAFHTDSIEQGLIWTPITYAFLHGTNNWLHIIGNMLGVFFLGRAVLPVLGQKRFLQLYFGAVLIGGVMWFAASFISGANSVIGASGAVFALLTFFACLYPDREIQLLLFFVLPIRIKPRYLAYAMLGISILGLLFQELFATGGGVVAHSAHLGGMLVGYLFFKYVYLKSPYDNTGGISLSFGRLFKRKETAKSSAGYTYRVNVSKQTKDLKGEVDRILDKINSKGFGSLSQNEKEILDEARDLLRKR</sequence>
<dbReference type="Pfam" id="PF20216">
    <property type="entry name" value="DUF6576"/>
    <property type="match status" value="1"/>
</dbReference>
<feature type="transmembrane region" description="Helical" evidence="7">
    <location>
        <begin position="20"/>
        <end position="36"/>
    </location>
</feature>
<feature type="transmembrane region" description="Helical" evidence="7">
    <location>
        <begin position="168"/>
        <end position="187"/>
    </location>
</feature>
<evidence type="ECO:0000259" key="8">
    <source>
        <dbReference type="Pfam" id="PF01694"/>
    </source>
</evidence>
<dbReference type="GO" id="GO:0004252">
    <property type="term" value="F:serine-type endopeptidase activity"/>
    <property type="evidence" value="ECO:0007669"/>
    <property type="project" value="InterPro"/>
</dbReference>
<dbReference type="Gene3D" id="1.20.1540.10">
    <property type="entry name" value="Rhomboid-like"/>
    <property type="match status" value="1"/>
</dbReference>
<evidence type="ECO:0000256" key="3">
    <source>
        <dbReference type="ARBA" id="ARBA00022692"/>
    </source>
</evidence>
<evidence type="ECO:0000256" key="5">
    <source>
        <dbReference type="ARBA" id="ARBA00022989"/>
    </source>
</evidence>
<feature type="transmembrane region" description="Helical" evidence="7">
    <location>
        <begin position="129"/>
        <end position="147"/>
    </location>
</feature>
<evidence type="ECO:0000256" key="7">
    <source>
        <dbReference type="SAM" id="Phobius"/>
    </source>
</evidence>
<organism evidence="10 11">
    <name type="scientific">Pelagicoccus albus</name>
    <dbReference type="NCBI Taxonomy" id="415222"/>
    <lineage>
        <taxon>Bacteria</taxon>
        <taxon>Pseudomonadati</taxon>
        <taxon>Verrucomicrobiota</taxon>
        <taxon>Opitutia</taxon>
        <taxon>Puniceicoccales</taxon>
        <taxon>Pelagicoccaceae</taxon>
        <taxon>Pelagicoccus</taxon>
    </lineage>
</organism>
<dbReference type="GO" id="GO:0016020">
    <property type="term" value="C:membrane"/>
    <property type="evidence" value="ECO:0007669"/>
    <property type="project" value="UniProtKB-SubCell"/>
</dbReference>
<feature type="domain" description="Peptidase S54 rhomboid" evidence="8">
    <location>
        <begin position="61"/>
        <end position="211"/>
    </location>
</feature>
<reference evidence="10 11" key="1">
    <citation type="submission" date="2020-07" db="EMBL/GenBank/DDBJ databases">
        <authorList>
            <person name="Feng X."/>
        </authorList>
    </citation>
    <scope>NUCLEOTIDE SEQUENCE [LARGE SCALE GENOMIC DNA]</scope>
    <source>
        <strain evidence="10 11">JCM23202</strain>
    </source>
</reference>
<feature type="transmembrane region" description="Helical" evidence="7">
    <location>
        <begin position="193"/>
        <end position="210"/>
    </location>
</feature>
<keyword evidence="3 7" id="KW-0812">Transmembrane</keyword>
<feature type="transmembrane region" description="Helical" evidence="7">
    <location>
        <begin position="105"/>
        <end position="123"/>
    </location>
</feature>
<comment type="similarity">
    <text evidence="2">Belongs to the peptidase S54 family.</text>
</comment>
<dbReference type="InterPro" id="IPR035952">
    <property type="entry name" value="Rhomboid-like_sf"/>
</dbReference>
<comment type="caution">
    <text evidence="10">The sequence shown here is derived from an EMBL/GenBank/DDBJ whole genome shotgun (WGS) entry which is preliminary data.</text>
</comment>
<evidence type="ECO:0000313" key="11">
    <source>
        <dbReference type="Proteomes" id="UP000526501"/>
    </source>
</evidence>
<name>A0A7X1B3Q6_9BACT</name>
<dbReference type="PANTHER" id="PTHR43731:SF14">
    <property type="entry name" value="PRESENILIN-ASSOCIATED RHOMBOID-LIKE PROTEIN, MITOCHONDRIAL"/>
    <property type="match status" value="1"/>
</dbReference>
<feature type="domain" description="DUF6576" evidence="9">
    <location>
        <begin position="259"/>
        <end position="287"/>
    </location>
</feature>
<keyword evidence="5 7" id="KW-1133">Transmembrane helix</keyword>
<gene>
    <name evidence="10" type="ORF">H5P27_03420</name>
</gene>
<accession>A0A7X1B3Q6</accession>
<dbReference type="GO" id="GO:0006508">
    <property type="term" value="P:proteolysis"/>
    <property type="evidence" value="ECO:0007669"/>
    <property type="project" value="UniProtKB-KW"/>
</dbReference>
<proteinExistence type="inferred from homology"/>
<dbReference type="EMBL" id="JACHVC010000005">
    <property type="protein sequence ID" value="MBC2605084.1"/>
    <property type="molecule type" value="Genomic_DNA"/>
</dbReference>
<dbReference type="SUPFAM" id="SSF144091">
    <property type="entry name" value="Rhomboid-like"/>
    <property type="match status" value="1"/>
</dbReference>
<keyword evidence="10" id="KW-0645">Protease</keyword>
<evidence type="ECO:0000256" key="1">
    <source>
        <dbReference type="ARBA" id="ARBA00004141"/>
    </source>
</evidence>
<dbReference type="InterPro" id="IPR050925">
    <property type="entry name" value="Rhomboid_protease_S54"/>
</dbReference>
<keyword evidence="6 7" id="KW-0472">Membrane</keyword>
<dbReference type="InterPro" id="IPR046483">
    <property type="entry name" value="DUF6576"/>
</dbReference>
<evidence type="ECO:0000256" key="6">
    <source>
        <dbReference type="ARBA" id="ARBA00023136"/>
    </source>
</evidence>
<dbReference type="RefSeq" id="WP_185658964.1">
    <property type="nucleotide sequence ID" value="NZ_CAWPOO010000005.1"/>
</dbReference>
<evidence type="ECO:0000256" key="2">
    <source>
        <dbReference type="ARBA" id="ARBA00009045"/>
    </source>
</evidence>